<comment type="cofactor">
    <cofactor evidence="1">
        <name>Zn(2+)</name>
        <dbReference type="ChEBI" id="CHEBI:29105"/>
    </cofactor>
</comment>
<dbReference type="Pfam" id="PF01431">
    <property type="entry name" value="Peptidase_M13"/>
    <property type="match status" value="1"/>
</dbReference>
<accession>A0A1H9YQ19</accession>
<evidence type="ECO:0000256" key="1">
    <source>
        <dbReference type="ARBA" id="ARBA00001947"/>
    </source>
</evidence>
<evidence type="ECO:0000313" key="10">
    <source>
        <dbReference type="EMBL" id="SES71184.1"/>
    </source>
</evidence>
<comment type="similarity">
    <text evidence="2">Belongs to the peptidase M13 family.</text>
</comment>
<dbReference type="InterPro" id="IPR018497">
    <property type="entry name" value="Peptidase_M13_C"/>
</dbReference>
<dbReference type="CDD" id="cd08662">
    <property type="entry name" value="M13"/>
    <property type="match status" value="1"/>
</dbReference>
<dbReference type="PANTHER" id="PTHR11733:SF167">
    <property type="entry name" value="FI17812P1-RELATED"/>
    <property type="match status" value="1"/>
</dbReference>
<evidence type="ECO:0000256" key="4">
    <source>
        <dbReference type="ARBA" id="ARBA00022723"/>
    </source>
</evidence>
<dbReference type="RefSeq" id="WP_093327087.1">
    <property type="nucleotide sequence ID" value="NZ_AP027363.1"/>
</dbReference>
<keyword evidence="3" id="KW-0645">Protease</keyword>
<dbReference type="GO" id="GO:0005886">
    <property type="term" value="C:plasma membrane"/>
    <property type="evidence" value="ECO:0007669"/>
    <property type="project" value="TreeGrafter"/>
</dbReference>
<evidence type="ECO:0000256" key="3">
    <source>
        <dbReference type="ARBA" id="ARBA00022670"/>
    </source>
</evidence>
<gene>
    <name evidence="10" type="ORF">SAMN05660429_00309</name>
</gene>
<dbReference type="PROSITE" id="PS51257">
    <property type="entry name" value="PROKAR_LIPOPROTEIN"/>
    <property type="match status" value="1"/>
</dbReference>
<dbReference type="InterPro" id="IPR000718">
    <property type="entry name" value="Peptidase_M13"/>
</dbReference>
<keyword evidence="5" id="KW-0378">Hydrolase</keyword>
<feature type="domain" description="Peptidase M13 N-terminal" evidence="9">
    <location>
        <begin position="51"/>
        <end position="429"/>
    </location>
</feature>
<evidence type="ECO:0000259" key="9">
    <source>
        <dbReference type="Pfam" id="PF05649"/>
    </source>
</evidence>
<dbReference type="PROSITE" id="PS51885">
    <property type="entry name" value="NEPRILYSIN"/>
    <property type="match status" value="1"/>
</dbReference>
<reference evidence="10 11" key="1">
    <citation type="submission" date="2016-10" db="EMBL/GenBank/DDBJ databases">
        <authorList>
            <person name="de Groot N.N."/>
        </authorList>
    </citation>
    <scope>NUCLEOTIDE SEQUENCE [LARGE SCALE GENOMIC DNA]</scope>
    <source>
        <strain evidence="10 11">DSM 19706</strain>
    </source>
</reference>
<dbReference type="GO" id="GO:0004222">
    <property type="term" value="F:metalloendopeptidase activity"/>
    <property type="evidence" value="ECO:0007669"/>
    <property type="project" value="InterPro"/>
</dbReference>
<dbReference type="InterPro" id="IPR024079">
    <property type="entry name" value="MetalloPept_cat_dom_sf"/>
</dbReference>
<organism evidence="10 11">
    <name type="scientific">Thalassotalea agarivorans</name>
    <name type="common">Thalassomonas agarivorans</name>
    <dbReference type="NCBI Taxonomy" id="349064"/>
    <lineage>
        <taxon>Bacteria</taxon>
        <taxon>Pseudomonadati</taxon>
        <taxon>Pseudomonadota</taxon>
        <taxon>Gammaproteobacteria</taxon>
        <taxon>Alteromonadales</taxon>
        <taxon>Colwelliaceae</taxon>
        <taxon>Thalassotalea</taxon>
    </lineage>
</organism>
<proteinExistence type="inferred from homology"/>
<dbReference type="GO" id="GO:0016485">
    <property type="term" value="P:protein processing"/>
    <property type="evidence" value="ECO:0007669"/>
    <property type="project" value="TreeGrafter"/>
</dbReference>
<evidence type="ECO:0000256" key="7">
    <source>
        <dbReference type="ARBA" id="ARBA00023049"/>
    </source>
</evidence>
<keyword evidence="4" id="KW-0479">Metal-binding</keyword>
<dbReference type="GO" id="GO:0046872">
    <property type="term" value="F:metal ion binding"/>
    <property type="evidence" value="ECO:0007669"/>
    <property type="project" value="UniProtKB-KW"/>
</dbReference>
<dbReference type="InterPro" id="IPR042089">
    <property type="entry name" value="Peptidase_M13_dom_2"/>
</dbReference>
<evidence type="ECO:0000256" key="6">
    <source>
        <dbReference type="ARBA" id="ARBA00022833"/>
    </source>
</evidence>
<dbReference type="PANTHER" id="PTHR11733">
    <property type="entry name" value="ZINC METALLOPROTEASE FAMILY M13 NEPRILYSIN-RELATED"/>
    <property type="match status" value="1"/>
</dbReference>
<dbReference type="Gene3D" id="1.10.1380.10">
    <property type="entry name" value="Neutral endopeptidase , domain2"/>
    <property type="match status" value="1"/>
</dbReference>
<dbReference type="Proteomes" id="UP000199308">
    <property type="component" value="Unassembled WGS sequence"/>
</dbReference>
<dbReference type="STRING" id="349064.SAMN05660429_00309"/>
<dbReference type="AlphaFoldDB" id="A0A1H9YQ19"/>
<dbReference type="OrthoDB" id="9775677at2"/>
<sequence length="685" mass="77065">MKTLITGAVCTSLLLVAGCNSSSDVAEKPAMQKTALASGIDKANMDLSVRPQDNFYRYVNGGWINKHEIPADKTAIGSFYDLRDESEEAVKSIIEELAATPNLQQGSDEQKVADLFNSYMDKDAREAKGIEPIMPVLNEIAGLKSKDDLATFFGTYQAKGLGSPLAFYISIDAKESTRYATHIWQSGLGLSDRDYYFNEGERFETMRDGYKKHIANMYQLAGFKNGSQAADTVMAIETKLAEHHWTRVQTRDSEKRYNKFAVADLNTVTDKFNWTNYLTAQGVANQQDIIINQPDFVKAFGEIFADTSMTDWKTYLRFHALSSYASYLTKAIDDENFDFYGRQVSGRKEQREAWKRGVSVVNGSLGEVIGKVYVGRYFKPEAKTRMSVLVENLRNAYGESINDLEWMSEDTKKQAQIKLAAFTPKIGYPDKWQDYSGLEIKRGDLVGNIMRANQDAHNKQVAKLGGAIQKWEWLMTPQTVNAYYMPPANEIVFPAAILQPPFFNMAADDAVNYGGIGAVIGHEMGHGFDDQGSRYDAEGNLRNWWTDQDLEEFKKRTTQLVAQYDGYQVFDDLAVNGKLTLGENIGDLSGVTIAYKAYKASLNGKEAPVIDGLTGDQRFFMGFAQIWRSKIVEKSMRNRVETDPHSPAEFRALGSLSNMPEFYEAFDVKEGDKMYIAPENRVKIW</sequence>
<dbReference type="InterPro" id="IPR008753">
    <property type="entry name" value="Peptidase_M13_N"/>
</dbReference>
<dbReference type="SUPFAM" id="SSF55486">
    <property type="entry name" value="Metalloproteases ('zincins'), catalytic domain"/>
    <property type="match status" value="1"/>
</dbReference>
<keyword evidence="11" id="KW-1185">Reference proteome</keyword>
<name>A0A1H9YQ19_THASX</name>
<evidence type="ECO:0000259" key="8">
    <source>
        <dbReference type="Pfam" id="PF01431"/>
    </source>
</evidence>
<evidence type="ECO:0000256" key="2">
    <source>
        <dbReference type="ARBA" id="ARBA00007357"/>
    </source>
</evidence>
<dbReference type="EMBL" id="FOHK01000001">
    <property type="protein sequence ID" value="SES71184.1"/>
    <property type="molecule type" value="Genomic_DNA"/>
</dbReference>
<dbReference type="PRINTS" id="PR00786">
    <property type="entry name" value="NEPRILYSIN"/>
</dbReference>
<evidence type="ECO:0000256" key="5">
    <source>
        <dbReference type="ARBA" id="ARBA00022801"/>
    </source>
</evidence>
<protein>
    <submittedName>
        <fullName evidence="10">Putative endopeptidase</fullName>
    </submittedName>
</protein>
<evidence type="ECO:0000313" key="11">
    <source>
        <dbReference type="Proteomes" id="UP000199308"/>
    </source>
</evidence>
<dbReference type="Pfam" id="PF05649">
    <property type="entry name" value="Peptidase_M13_N"/>
    <property type="match status" value="1"/>
</dbReference>
<keyword evidence="7" id="KW-0482">Metalloprotease</keyword>
<keyword evidence="6" id="KW-0862">Zinc</keyword>
<feature type="domain" description="Peptidase M13 C-terminal" evidence="8">
    <location>
        <begin position="481"/>
        <end position="682"/>
    </location>
</feature>
<dbReference type="Gene3D" id="3.40.390.10">
    <property type="entry name" value="Collagenase (Catalytic Domain)"/>
    <property type="match status" value="1"/>
</dbReference>